<accession>A0ABV6AUQ9</accession>
<protein>
    <recommendedName>
        <fullName evidence="3">Transcription regulator PadR N-terminal domain-containing protein</fullName>
    </recommendedName>
</protein>
<evidence type="ECO:0000313" key="2">
    <source>
        <dbReference type="Proteomes" id="UP001589733"/>
    </source>
</evidence>
<dbReference type="Proteomes" id="UP001589733">
    <property type="component" value="Unassembled WGS sequence"/>
</dbReference>
<keyword evidence="2" id="KW-1185">Reference proteome</keyword>
<organism evidence="1 2">
    <name type="scientific">Deinococcus oregonensis</name>
    <dbReference type="NCBI Taxonomy" id="1805970"/>
    <lineage>
        <taxon>Bacteria</taxon>
        <taxon>Thermotogati</taxon>
        <taxon>Deinococcota</taxon>
        <taxon>Deinococci</taxon>
        <taxon>Deinococcales</taxon>
        <taxon>Deinococcaceae</taxon>
        <taxon>Deinococcus</taxon>
    </lineage>
</organism>
<dbReference type="Gene3D" id="1.10.10.10">
    <property type="entry name" value="Winged helix-like DNA-binding domain superfamily/Winged helix DNA-binding domain"/>
    <property type="match status" value="1"/>
</dbReference>
<dbReference type="InterPro" id="IPR036390">
    <property type="entry name" value="WH_DNA-bd_sf"/>
</dbReference>
<dbReference type="InterPro" id="IPR036388">
    <property type="entry name" value="WH-like_DNA-bd_sf"/>
</dbReference>
<dbReference type="EMBL" id="JBHLYR010000013">
    <property type="protein sequence ID" value="MFB9991245.1"/>
    <property type="molecule type" value="Genomic_DNA"/>
</dbReference>
<sequence>MKVFPTSYEVAIYAAIKAGHHDGASITRITGVPGGTIYPVLTRLETQGVLVSHWEEGDVRALGRPLMKLYRLVAPLPGLDRLLAVLVYAGLTS</sequence>
<dbReference type="RefSeq" id="WP_380005980.1">
    <property type="nucleotide sequence ID" value="NZ_JBHLYR010000013.1"/>
</dbReference>
<name>A0ABV6AUQ9_9DEIO</name>
<dbReference type="SUPFAM" id="SSF46785">
    <property type="entry name" value="Winged helix' DNA-binding domain"/>
    <property type="match status" value="1"/>
</dbReference>
<comment type="caution">
    <text evidence="1">The sequence shown here is derived from an EMBL/GenBank/DDBJ whole genome shotgun (WGS) entry which is preliminary data.</text>
</comment>
<reference evidence="1 2" key="1">
    <citation type="submission" date="2024-09" db="EMBL/GenBank/DDBJ databases">
        <authorList>
            <person name="Sun Q."/>
            <person name="Mori K."/>
        </authorList>
    </citation>
    <scope>NUCLEOTIDE SEQUENCE [LARGE SCALE GENOMIC DNA]</scope>
    <source>
        <strain evidence="1 2">JCM 13503</strain>
    </source>
</reference>
<evidence type="ECO:0000313" key="1">
    <source>
        <dbReference type="EMBL" id="MFB9991245.1"/>
    </source>
</evidence>
<proteinExistence type="predicted"/>
<evidence type="ECO:0008006" key="3">
    <source>
        <dbReference type="Google" id="ProtNLM"/>
    </source>
</evidence>
<gene>
    <name evidence="1" type="ORF">ACFFLM_04530</name>
</gene>